<dbReference type="Proteomes" id="UP000054359">
    <property type="component" value="Unassembled WGS sequence"/>
</dbReference>
<feature type="compositionally biased region" description="Polar residues" evidence="4">
    <location>
        <begin position="1"/>
        <end position="12"/>
    </location>
</feature>
<organism evidence="6 7">
    <name type="scientific">Stegodyphus mimosarum</name>
    <name type="common">African social velvet spider</name>
    <dbReference type="NCBI Taxonomy" id="407821"/>
    <lineage>
        <taxon>Eukaryota</taxon>
        <taxon>Metazoa</taxon>
        <taxon>Ecdysozoa</taxon>
        <taxon>Arthropoda</taxon>
        <taxon>Chelicerata</taxon>
        <taxon>Arachnida</taxon>
        <taxon>Araneae</taxon>
        <taxon>Araneomorphae</taxon>
        <taxon>Entelegynae</taxon>
        <taxon>Eresoidea</taxon>
        <taxon>Eresidae</taxon>
        <taxon>Stegodyphus</taxon>
    </lineage>
</organism>
<dbReference type="InterPro" id="IPR036443">
    <property type="entry name" value="Znf_RanBP2_sf"/>
</dbReference>
<dbReference type="InterPro" id="IPR001876">
    <property type="entry name" value="Znf_RanBP2"/>
</dbReference>
<evidence type="ECO:0000313" key="7">
    <source>
        <dbReference type="Proteomes" id="UP000054359"/>
    </source>
</evidence>
<gene>
    <name evidence="6" type="ORF">X975_00161</name>
</gene>
<feature type="region of interest" description="Disordered" evidence="4">
    <location>
        <begin position="272"/>
        <end position="314"/>
    </location>
</feature>
<feature type="compositionally biased region" description="Low complexity" evidence="4">
    <location>
        <begin position="13"/>
        <end position="26"/>
    </location>
</feature>
<dbReference type="GO" id="GO:0008270">
    <property type="term" value="F:zinc ion binding"/>
    <property type="evidence" value="ECO:0007669"/>
    <property type="project" value="UniProtKB-KW"/>
</dbReference>
<feature type="compositionally biased region" description="Basic and acidic residues" evidence="4">
    <location>
        <begin position="305"/>
        <end position="314"/>
    </location>
</feature>
<proteinExistence type="predicted"/>
<feature type="region of interest" description="Disordered" evidence="4">
    <location>
        <begin position="1"/>
        <end position="32"/>
    </location>
</feature>
<feature type="compositionally biased region" description="Polar residues" evidence="4">
    <location>
        <begin position="185"/>
        <end position="197"/>
    </location>
</feature>
<feature type="domain" description="RanBP2-type" evidence="5">
    <location>
        <begin position="242"/>
        <end position="261"/>
    </location>
</feature>
<evidence type="ECO:0000313" key="6">
    <source>
        <dbReference type="EMBL" id="KFM74249.1"/>
    </source>
</evidence>
<feature type="region of interest" description="Disordered" evidence="4">
    <location>
        <begin position="178"/>
        <end position="197"/>
    </location>
</feature>
<protein>
    <recommendedName>
        <fullName evidence="5">RanBP2-type domain-containing protein</fullName>
    </recommendedName>
</protein>
<dbReference type="OrthoDB" id="6436051at2759"/>
<keyword evidence="3" id="KW-0862">Zinc</keyword>
<name>A0A087UA60_STEMI</name>
<dbReference type="Gene3D" id="2.30.30.380">
    <property type="entry name" value="Zn-finger domain of Sec23/24"/>
    <property type="match status" value="1"/>
</dbReference>
<accession>A0A087UA60</accession>
<dbReference type="SUPFAM" id="SSF90209">
    <property type="entry name" value="Ran binding protein zinc finger-like"/>
    <property type="match status" value="1"/>
</dbReference>
<sequence length="314" mass="34757">MERSPWNVSRPNISSPIQVSIPSSSPDMMTNGQSFGFPGKPQSHSVADLPGAASNQVGPHPYHFPHNYPYMHPPIHPPYSHSMAHLNCAQCLSSSWSNLMSPHPSPYFHPMPWGSAQSTLTRGHPTPGPHGHIKHSHGDLVSYTDSNFHYPYPGGAFYPNIPPAVDPNFIKDLHQQAEMQRVRKSPTNSRPEQSNEEINTVAEHASDENRIVDGSITKTASQQEVQAEVAEPKAPEKPTKPWSCVHCTFINPPGIYICQVCCKTSYGTKTSESQEISEVSPLDNRDSESPMQLVNRDAEASSEFSEYREAQKVI</sequence>
<keyword evidence="2" id="KW-0863">Zinc-finger</keyword>
<dbReference type="PROSITE" id="PS01358">
    <property type="entry name" value="ZF_RANBP2_1"/>
    <property type="match status" value="1"/>
</dbReference>
<reference evidence="6 7" key="1">
    <citation type="submission" date="2013-11" db="EMBL/GenBank/DDBJ databases">
        <title>Genome sequencing of Stegodyphus mimosarum.</title>
        <authorList>
            <person name="Bechsgaard J."/>
        </authorList>
    </citation>
    <scope>NUCLEOTIDE SEQUENCE [LARGE SCALE GENOMIC DNA]</scope>
</reference>
<evidence type="ECO:0000256" key="1">
    <source>
        <dbReference type="ARBA" id="ARBA00022723"/>
    </source>
</evidence>
<evidence type="ECO:0000259" key="5">
    <source>
        <dbReference type="PROSITE" id="PS01358"/>
    </source>
</evidence>
<dbReference type="EMBL" id="KK118947">
    <property type="protein sequence ID" value="KFM74249.1"/>
    <property type="molecule type" value="Genomic_DNA"/>
</dbReference>
<dbReference type="STRING" id="407821.A0A087UA60"/>
<evidence type="ECO:0000256" key="2">
    <source>
        <dbReference type="ARBA" id="ARBA00022771"/>
    </source>
</evidence>
<evidence type="ECO:0000256" key="3">
    <source>
        <dbReference type="ARBA" id="ARBA00022833"/>
    </source>
</evidence>
<keyword evidence="7" id="KW-1185">Reference proteome</keyword>
<evidence type="ECO:0000256" key="4">
    <source>
        <dbReference type="SAM" id="MobiDB-lite"/>
    </source>
</evidence>
<dbReference type="SMART" id="SM00547">
    <property type="entry name" value="ZnF_RBZ"/>
    <property type="match status" value="1"/>
</dbReference>
<dbReference type="AlphaFoldDB" id="A0A087UA60"/>
<feature type="non-terminal residue" evidence="6">
    <location>
        <position position="314"/>
    </location>
</feature>
<keyword evidence="1" id="KW-0479">Metal-binding</keyword>